<evidence type="ECO:0000313" key="1">
    <source>
        <dbReference type="EMBL" id="KAJ7702342.1"/>
    </source>
</evidence>
<sequence>MSTSFPPRNVSPYEMTSPFAAPSQDTLSAFWRKISYLTTRTRTRDGRWVGSQEVKAWNSRNTLTCDKCAASRNLKQCYLAEDDQPSCRPCRDGKTACDRKFKFLFDSTCEDFFPSFDMFISVYNARDKKLVRTFQKTANKRRRSQIPYSVAPERRVVLERPPAILLRSTDEENRDSENINVLKQMETIQTAIQALLPQAETKSDLIRQLERMEKTLEHKLEARVISHSLRYFNQTHTYFQPLYHQHHRGTSDTR</sequence>
<dbReference type="EMBL" id="JARKIE010000015">
    <property type="protein sequence ID" value="KAJ7702342.1"/>
    <property type="molecule type" value="Genomic_DNA"/>
</dbReference>
<dbReference type="Proteomes" id="UP001221757">
    <property type="component" value="Unassembled WGS sequence"/>
</dbReference>
<evidence type="ECO:0000313" key="2">
    <source>
        <dbReference type="Proteomes" id="UP001221757"/>
    </source>
</evidence>
<gene>
    <name evidence="1" type="ORF">B0H17DRAFT_141755</name>
</gene>
<proteinExistence type="predicted"/>
<reference evidence="1" key="1">
    <citation type="submission" date="2023-03" db="EMBL/GenBank/DDBJ databases">
        <title>Massive genome expansion in bonnet fungi (Mycena s.s.) driven by repeated elements and novel gene families across ecological guilds.</title>
        <authorList>
            <consortium name="Lawrence Berkeley National Laboratory"/>
            <person name="Harder C.B."/>
            <person name="Miyauchi S."/>
            <person name="Viragh M."/>
            <person name="Kuo A."/>
            <person name="Thoen E."/>
            <person name="Andreopoulos B."/>
            <person name="Lu D."/>
            <person name="Skrede I."/>
            <person name="Drula E."/>
            <person name="Henrissat B."/>
            <person name="Morin E."/>
            <person name="Kohler A."/>
            <person name="Barry K."/>
            <person name="LaButti K."/>
            <person name="Morin E."/>
            <person name="Salamov A."/>
            <person name="Lipzen A."/>
            <person name="Mereny Z."/>
            <person name="Hegedus B."/>
            <person name="Baldrian P."/>
            <person name="Stursova M."/>
            <person name="Weitz H."/>
            <person name="Taylor A."/>
            <person name="Grigoriev I.V."/>
            <person name="Nagy L.G."/>
            <person name="Martin F."/>
            <person name="Kauserud H."/>
        </authorList>
    </citation>
    <scope>NUCLEOTIDE SEQUENCE</scope>
    <source>
        <strain evidence="1">CBHHK067</strain>
    </source>
</reference>
<accession>A0AAD7DXW9</accession>
<protein>
    <submittedName>
        <fullName evidence="1">Uncharacterized protein</fullName>
    </submittedName>
</protein>
<name>A0AAD7DXW9_MYCRO</name>
<keyword evidence="2" id="KW-1185">Reference proteome</keyword>
<dbReference type="AlphaFoldDB" id="A0AAD7DXW9"/>
<organism evidence="1 2">
    <name type="scientific">Mycena rosella</name>
    <name type="common">Pink bonnet</name>
    <name type="synonym">Agaricus rosellus</name>
    <dbReference type="NCBI Taxonomy" id="1033263"/>
    <lineage>
        <taxon>Eukaryota</taxon>
        <taxon>Fungi</taxon>
        <taxon>Dikarya</taxon>
        <taxon>Basidiomycota</taxon>
        <taxon>Agaricomycotina</taxon>
        <taxon>Agaricomycetes</taxon>
        <taxon>Agaricomycetidae</taxon>
        <taxon>Agaricales</taxon>
        <taxon>Marasmiineae</taxon>
        <taxon>Mycenaceae</taxon>
        <taxon>Mycena</taxon>
    </lineage>
</organism>
<comment type="caution">
    <text evidence="1">The sequence shown here is derived from an EMBL/GenBank/DDBJ whole genome shotgun (WGS) entry which is preliminary data.</text>
</comment>